<evidence type="ECO:0000256" key="11">
    <source>
        <dbReference type="ARBA" id="ARBA00023180"/>
    </source>
</evidence>
<dbReference type="Gene3D" id="1.20.1070.10">
    <property type="entry name" value="Rhodopsin 7-helix transmembrane proteins"/>
    <property type="match status" value="1"/>
</dbReference>
<dbReference type="PROSITE" id="PS50262">
    <property type="entry name" value="G_PROTEIN_RECEP_F1_2"/>
    <property type="match status" value="1"/>
</dbReference>
<dbReference type="PANTHER" id="PTHR11866">
    <property type="entry name" value="G-PROTEIN COUPLED RECEPTOR FAMILY 1 MEMBER"/>
    <property type="match status" value="1"/>
</dbReference>
<evidence type="ECO:0000256" key="7">
    <source>
        <dbReference type="ARBA" id="ARBA00023040"/>
    </source>
</evidence>
<keyword evidence="11" id="KW-0325">Glycoprotein</keyword>
<protein>
    <recommendedName>
        <fullName evidence="2">Thromboxane A2 receptor</fullName>
    </recommendedName>
    <alternativeName>
        <fullName evidence="13">Prostanoid TP receptor</fullName>
    </alternativeName>
</protein>
<feature type="transmembrane region" description="Helical" evidence="15">
    <location>
        <begin position="77"/>
        <end position="100"/>
    </location>
</feature>
<dbReference type="CDD" id="cd14981">
    <property type="entry name" value="7tmA_Prostanoid_R"/>
    <property type="match status" value="1"/>
</dbReference>
<evidence type="ECO:0000256" key="5">
    <source>
        <dbReference type="ARBA" id="ARBA00022692"/>
    </source>
</evidence>
<comment type="subcellular location">
    <subcellularLocation>
        <location evidence="1">Cell membrane</location>
        <topology evidence="1">Multi-pass membrane protein</topology>
    </subcellularLocation>
</comment>
<evidence type="ECO:0000256" key="12">
    <source>
        <dbReference type="ARBA" id="ARBA00023224"/>
    </source>
</evidence>
<evidence type="ECO:0000256" key="1">
    <source>
        <dbReference type="ARBA" id="ARBA00004651"/>
    </source>
</evidence>
<dbReference type="Pfam" id="PF00001">
    <property type="entry name" value="7tm_1"/>
    <property type="match status" value="1"/>
</dbReference>
<evidence type="ECO:0000256" key="10">
    <source>
        <dbReference type="ARBA" id="ARBA00023170"/>
    </source>
</evidence>
<evidence type="ECO:0000256" key="15">
    <source>
        <dbReference type="SAM" id="Phobius"/>
    </source>
</evidence>
<gene>
    <name evidence="17" type="ORF">SNE40_004799</name>
</gene>
<dbReference type="GO" id="GO:0004960">
    <property type="term" value="F:thromboxane receptor activity"/>
    <property type="evidence" value="ECO:0007669"/>
    <property type="project" value="InterPro"/>
</dbReference>
<dbReference type="PRINTS" id="PR00237">
    <property type="entry name" value="GPCRRHODOPSN"/>
</dbReference>
<dbReference type="AlphaFoldDB" id="A0AAN8Q1D5"/>
<evidence type="ECO:0000313" key="18">
    <source>
        <dbReference type="Proteomes" id="UP001347796"/>
    </source>
</evidence>
<organism evidence="17 18">
    <name type="scientific">Patella caerulea</name>
    <name type="common">Rayed Mediterranean limpet</name>
    <dbReference type="NCBI Taxonomy" id="87958"/>
    <lineage>
        <taxon>Eukaryota</taxon>
        <taxon>Metazoa</taxon>
        <taxon>Spiralia</taxon>
        <taxon>Lophotrochozoa</taxon>
        <taxon>Mollusca</taxon>
        <taxon>Gastropoda</taxon>
        <taxon>Patellogastropoda</taxon>
        <taxon>Patelloidea</taxon>
        <taxon>Patellidae</taxon>
        <taxon>Patella</taxon>
    </lineage>
</organism>
<feature type="domain" description="G-protein coupled receptors family 1 profile" evidence="16">
    <location>
        <begin position="56"/>
        <end position="322"/>
    </location>
</feature>
<evidence type="ECO:0000256" key="8">
    <source>
        <dbReference type="ARBA" id="ARBA00023136"/>
    </source>
</evidence>
<dbReference type="InterPro" id="IPR000276">
    <property type="entry name" value="GPCR_Rhodpsn"/>
</dbReference>
<dbReference type="GO" id="GO:0007189">
    <property type="term" value="P:adenylate cyclase-activating G protein-coupled receptor signaling pathway"/>
    <property type="evidence" value="ECO:0007669"/>
    <property type="project" value="TreeGrafter"/>
</dbReference>
<keyword evidence="5 15" id="KW-0812">Transmembrane</keyword>
<keyword evidence="7" id="KW-0297">G-protein coupled receptor</keyword>
<keyword evidence="4" id="KW-0597">Phosphoprotein</keyword>
<evidence type="ECO:0000256" key="14">
    <source>
        <dbReference type="SAM" id="MobiDB-lite"/>
    </source>
</evidence>
<dbReference type="Proteomes" id="UP001347796">
    <property type="component" value="Unassembled WGS sequence"/>
</dbReference>
<dbReference type="PANTHER" id="PTHR11866:SF16">
    <property type="entry name" value="PROSTAGLANDIN E2 RECEPTOR EP4 SUBTYPE-LIKE PROTEIN"/>
    <property type="match status" value="1"/>
</dbReference>
<evidence type="ECO:0000259" key="16">
    <source>
        <dbReference type="PROSITE" id="PS50262"/>
    </source>
</evidence>
<keyword evidence="6 15" id="KW-1133">Transmembrane helix</keyword>
<keyword evidence="18" id="KW-1185">Reference proteome</keyword>
<comment type="caution">
    <text evidence="17">The sequence shown here is derived from an EMBL/GenBank/DDBJ whole genome shotgun (WGS) entry which is preliminary data.</text>
</comment>
<keyword evidence="12" id="KW-0807">Transducer</keyword>
<proteinExistence type="predicted"/>
<dbReference type="EMBL" id="JAZGQO010000003">
    <property type="protein sequence ID" value="KAK6188666.1"/>
    <property type="molecule type" value="Genomic_DNA"/>
</dbReference>
<keyword evidence="3" id="KW-1003">Cell membrane</keyword>
<dbReference type="InterPro" id="IPR008365">
    <property type="entry name" value="Prostanoid_rcpt"/>
</dbReference>
<feature type="transmembrane region" description="Helical" evidence="15">
    <location>
        <begin position="158"/>
        <end position="179"/>
    </location>
</feature>
<evidence type="ECO:0000256" key="13">
    <source>
        <dbReference type="ARBA" id="ARBA00029815"/>
    </source>
</evidence>
<name>A0AAN8Q1D5_PATCE</name>
<feature type="transmembrane region" description="Helical" evidence="15">
    <location>
        <begin position="268"/>
        <end position="286"/>
    </location>
</feature>
<dbReference type="FunFam" id="1.20.1070.10:FF:000163">
    <property type="entry name" value="Thromboxane A2 receptor"/>
    <property type="match status" value="1"/>
</dbReference>
<keyword evidence="8 15" id="KW-0472">Membrane</keyword>
<reference evidence="17 18" key="1">
    <citation type="submission" date="2024-01" db="EMBL/GenBank/DDBJ databases">
        <title>The genome of the rayed Mediterranean limpet Patella caerulea (Linnaeus, 1758).</title>
        <authorList>
            <person name="Anh-Thu Weber A."/>
            <person name="Halstead-Nussloch G."/>
        </authorList>
    </citation>
    <scope>NUCLEOTIDE SEQUENCE [LARGE SCALE GENOMIC DNA]</scope>
    <source>
        <strain evidence="17">AATW-2023a</strain>
        <tissue evidence="17">Whole specimen</tissue>
    </source>
</reference>
<dbReference type="InterPro" id="IPR017452">
    <property type="entry name" value="GPCR_Rhodpsn_7TM"/>
</dbReference>
<evidence type="ECO:0000256" key="9">
    <source>
        <dbReference type="ARBA" id="ARBA00023157"/>
    </source>
</evidence>
<keyword evidence="9" id="KW-1015">Disulfide bond</keyword>
<evidence type="ECO:0000256" key="6">
    <source>
        <dbReference type="ARBA" id="ARBA00022989"/>
    </source>
</evidence>
<keyword evidence="10" id="KW-0675">Receptor</keyword>
<feature type="region of interest" description="Disordered" evidence="14">
    <location>
        <begin position="399"/>
        <end position="421"/>
    </location>
</feature>
<evidence type="ECO:0000256" key="3">
    <source>
        <dbReference type="ARBA" id="ARBA00022475"/>
    </source>
</evidence>
<dbReference type="GO" id="GO:0007204">
    <property type="term" value="P:positive regulation of cytosolic calcium ion concentration"/>
    <property type="evidence" value="ECO:0007669"/>
    <property type="project" value="TreeGrafter"/>
</dbReference>
<evidence type="ECO:0000256" key="2">
    <source>
        <dbReference type="ARBA" id="ARBA00017628"/>
    </source>
</evidence>
<dbReference type="InterPro" id="IPR001105">
    <property type="entry name" value="Thbox_rcpt"/>
</dbReference>
<evidence type="ECO:0000256" key="4">
    <source>
        <dbReference type="ARBA" id="ARBA00022553"/>
    </source>
</evidence>
<evidence type="ECO:0000313" key="17">
    <source>
        <dbReference type="EMBL" id="KAK6188666.1"/>
    </source>
</evidence>
<dbReference type="SUPFAM" id="SSF81321">
    <property type="entry name" value="Family A G protein-coupled receptor-like"/>
    <property type="match status" value="1"/>
</dbReference>
<feature type="transmembrane region" description="Helical" evidence="15">
    <location>
        <begin position="47"/>
        <end position="65"/>
    </location>
</feature>
<dbReference type="PRINTS" id="PR01788">
    <property type="entry name" value="PROSTANOIDR"/>
</dbReference>
<dbReference type="GO" id="GO:0005886">
    <property type="term" value="C:plasma membrane"/>
    <property type="evidence" value="ECO:0007669"/>
    <property type="project" value="UniProtKB-SubCell"/>
</dbReference>
<feature type="transmembrane region" description="Helical" evidence="15">
    <location>
        <begin position="120"/>
        <end position="138"/>
    </location>
</feature>
<sequence>MSPGNVTNFNMTMKIDKGFDVVCSSPALGNSTGCNKAALGISLSTPILMLSTGVLGNILALLVLYTSKKEMKKTIFFPLLLGLAWTDLIGQLCTGPIAIITYANNLKWVGGDELCTYHGFVMVWFGLLTPLIACSMSLERFVALRFSYFYARVATRRMAQYCIVACWIITVFICSFPLMGFGSYEHQFPGSWCFLNFHRESDLDTAYASIFAILNILFILIMVVCNVTVVVTLIIMRRSRKIINSPSVERRYSVKPKSILQMEIETQMAWFLCAITIVFTTCWLPLNVHIIINQITGKTDRAKDLISVRLASINQILDPWLYILLRKAMFIKMLKRVKGYILSHKSNSITNKYSHHPGSKTQPSKNFDKDVIDKHNPCLSIASVDCDSTVKLVPVNTVKTSAPTSPVDKKPPDAGNGDSETDVFLKNEIKENSRQLNKKCRRSFNSCEENTKINFPLVQRLNSLPNYLTVEDVERGKTPNSLEPIQQ</sequence>
<accession>A0AAN8Q1D5</accession>
<feature type="transmembrane region" description="Helical" evidence="15">
    <location>
        <begin position="206"/>
        <end position="235"/>
    </location>
</feature>
<dbReference type="PRINTS" id="PR00429">
    <property type="entry name" value="THROMBOXANER"/>
</dbReference>